<name>A0A6A5QX84_AMPQU</name>
<evidence type="ECO:0000313" key="2">
    <source>
        <dbReference type="Proteomes" id="UP000800096"/>
    </source>
</evidence>
<dbReference type="AlphaFoldDB" id="A0A6A5QX84"/>
<sequence length="153" mass="17035">MPPANLLALRRRVRMRSENRVYGRCLHCTWYCMTITRALTRKCRSRHPLCMIDTACGSTDPALRPSCCLSTASFGSLGHPQGPYIPILHKLAKVCVSHAVLSNIRDHKTCLSLHVSFQELLRKPGESMNPSGTCSSASRCNNCPLQTRVQLVL</sequence>
<gene>
    <name evidence="1" type="ORF">BDU57DRAFT_508687</name>
</gene>
<reference evidence="1" key="1">
    <citation type="journal article" date="2020" name="Stud. Mycol.">
        <title>101 Dothideomycetes genomes: a test case for predicting lifestyles and emergence of pathogens.</title>
        <authorList>
            <person name="Haridas S."/>
            <person name="Albert R."/>
            <person name="Binder M."/>
            <person name="Bloem J."/>
            <person name="Labutti K."/>
            <person name="Salamov A."/>
            <person name="Andreopoulos B."/>
            <person name="Baker S."/>
            <person name="Barry K."/>
            <person name="Bills G."/>
            <person name="Bluhm B."/>
            <person name="Cannon C."/>
            <person name="Castanera R."/>
            <person name="Culley D."/>
            <person name="Daum C."/>
            <person name="Ezra D."/>
            <person name="Gonzalez J."/>
            <person name="Henrissat B."/>
            <person name="Kuo A."/>
            <person name="Liang C."/>
            <person name="Lipzen A."/>
            <person name="Lutzoni F."/>
            <person name="Magnuson J."/>
            <person name="Mondo S."/>
            <person name="Nolan M."/>
            <person name="Ohm R."/>
            <person name="Pangilinan J."/>
            <person name="Park H.-J."/>
            <person name="Ramirez L."/>
            <person name="Alfaro M."/>
            <person name="Sun H."/>
            <person name="Tritt A."/>
            <person name="Yoshinaga Y."/>
            <person name="Zwiers L.-H."/>
            <person name="Turgeon B."/>
            <person name="Goodwin S."/>
            <person name="Spatafora J."/>
            <person name="Crous P."/>
            <person name="Grigoriev I."/>
        </authorList>
    </citation>
    <scope>NUCLEOTIDE SEQUENCE</scope>
    <source>
        <strain evidence="1">HMLAC05119</strain>
    </source>
</reference>
<dbReference type="Proteomes" id="UP000800096">
    <property type="component" value="Unassembled WGS sequence"/>
</dbReference>
<organism evidence="1 2">
    <name type="scientific">Ampelomyces quisqualis</name>
    <name type="common">Powdery mildew agent</name>
    <dbReference type="NCBI Taxonomy" id="50730"/>
    <lineage>
        <taxon>Eukaryota</taxon>
        <taxon>Fungi</taxon>
        <taxon>Dikarya</taxon>
        <taxon>Ascomycota</taxon>
        <taxon>Pezizomycotina</taxon>
        <taxon>Dothideomycetes</taxon>
        <taxon>Pleosporomycetidae</taxon>
        <taxon>Pleosporales</taxon>
        <taxon>Pleosporineae</taxon>
        <taxon>Phaeosphaeriaceae</taxon>
        <taxon>Ampelomyces</taxon>
    </lineage>
</organism>
<accession>A0A6A5QX84</accession>
<proteinExistence type="predicted"/>
<keyword evidence="2" id="KW-1185">Reference proteome</keyword>
<dbReference type="EMBL" id="ML979132">
    <property type="protein sequence ID" value="KAF1920391.1"/>
    <property type="molecule type" value="Genomic_DNA"/>
</dbReference>
<protein>
    <submittedName>
        <fullName evidence="1">Uncharacterized protein</fullName>
    </submittedName>
</protein>
<evidence type="ECO:0000313" key="1">
    <source>
        <dbReference type="EMBL" id="KAF1920391.1"/>
    </source>
</evidence>